<evidence type="ECO:0000313" key="2">
    <source>
        <dbReference type="EMBL" id="GMR31362.1"/>
    </source>
</evidence>
<reference evidence="3" key="1">
    <citation type="submission" date="2022-10" db="EMBL/GenBank/DDBJ databases">
        <title>Genome assembly of Pristionchus species.</title>
        <authorList>
            <person name="Yoshida K."/>
            <person name="Sommer R.J."/>
        </authorList>
    </citation>
    <scope>NUCLEOTIDE SEQUENCE [LARGE SCALE GENOMIC DNA]</scope>
    <source>
        <strain evidence="3">RS5460</strain>
    </source>
</reference>
<dbReference type="AlphaFoldDB" id="A0AAN4Z4T8"/>
<protein>
    <submittedName>
        <fullName evidence="2">Uncharacterized protein</fullName>
    </submittedName>
</protein>
<dbReference type="EMBL" id="BTRK01000001">
    <property type="protein sequence ID" value="GMR31362.1"/>
    <property type="molecule type" value="Genomic_DNA"/>
</dbReference>
<organism evidence="2 3">
    <name type="scientific">Pristionchus mayeri</name>
    <dbReference type="NCBI Taxonomy" id="1317129"/>
    <lineage>
        <taxon>Eukaryota</taxon>
        <taxon>Metazoa</taxon>
        <taxon>Ecdysozoa</taxon>
        <taxon>Nematoda</taxon>
        <taxon>Chromadorea</taxon>
        <taxon>Rhabditida</taxon>
        <taxon>Rhabditina</taxon>
        <taxon>Diplogasteromorpha</taxon>
        <taxon>Diplogasteroidea</taxon>
        <taxon>Neodiplogasteridae</taxon>
        <taxon>Pristionchus</taxon>
    </lineage>
</organism>
<accession>A0AAN4Z4T8</accession>
<comment type="caution">
    <text evidence="2">The sequence shown here is derived from an EMBL/GenBank/DDBJ whole genome shotgun (WGS) entry which is preliminary data.</text>
</comment>
<keyword evidence="3" id="KW-1185">Reference proteome</keyword>
<name>A0AAN4Z4T8_9BILA</name>
<gene>
    <name evidence="2" type="ORF">PMAYCL1PPCAC_01557</name>
</gene>
<sequence>VKDAEKTIQTPKKINEEYVGENWADRLVNMKQEEDQIVIRDLSPSPESSPVMESKEVEGVPSFEFDTSYEIDEESVDDTEDWDDGLIDIKEEEETVYTANRPDSRGSFSHCLLDFTHIRDFRLEFPKFPVIDFNEEIQDDLPLSVEKKGGMRRSDRVKQRAMNRSFDDANRTKVLLRK</sequence>
<feature type="non-terminal residue" evidence="2">
    <location>
        <position position="178"/>
    </location>
</feature>
<dbReference type="Proteomes" id="UP001328107">
    <property type="component" value="Unassembled WGS sequence"/>
</dbReference>
<feature type="compositionally biased region" description="Low complexity" evidence="1">
    <location>
        <begin position="43"/>
        <end position="52"/>
    </location>
</feature>
<feature type="region of interest" description="Disordered" evidence="1">
    <location>
        <begin position="42"/>
        <end position="66"/>
    </location>
</feature>
<evidence type="ECO:0000256" key="1">
    <source>
        <dbReference type="SAM" id="MobiDB-lite"/>
    </source>
</evidence>
<feature type="non-terminal residue" evidence="2">
    <location>
        <position position="1"/>
    </location>
</feature>
<proteinExistence type="predicted"/>
<evidence type="ECO:0000313" key="3">
    <source>
        <dbReference type="Proteomes" id="UP001328107"/>
    </source>
</evidence>